<gene>
    <name evidence="2" type="ORF">DERYTH_LOCUS15353</name>
</gene>
<protein>
    <submittedName>
        <fullName evidence="2">15531_t:CDS:1</fullName>
    </submittedName>
</protein>
<name>A0A9N9NHH2_9GLOM</name>
<evidence type="ECO:0000256" key="1">
    <source>
        <dbReference type="SAM" id="MobiDB-lite"/>
    </source>
</evidence>
<reference evidence="2" key="1">
    <citation type="submission" date="2021-06" db="EMBL/GenBank/DDBJ databases">
        <authorList>
            <person name="Kallberg Y."/>
            <person name="Tangrot J."/>
            <person name="Rosling A."/>
        </authorList>
    </citation>
    <scope>NUCLEOTIDE SEQUENCE</scope>
    <source>
        <strain evidence="2">MA453B</strain>
    </source>
</reference>
<sequence>SINSGQKSSIKEHASYNQHRDALRLEATNKTADETLIRIMKYIQITYKNETYECEFAFTISNTIKSEI</sequence>
<organism evidence="2 3">
    <name type="scientific">Dentiscutata erythropus</name>
    <dbReference type="NCBI Taxonomy" id="1348616"/>
    <lineage>
        <taxon>Eukaryota</taxon>
        <taxon>Fungi</taxon>
        <taxon>Fungi incertae sedis</taxon>
        <taxon>Mucoromycota</taxon>
        <taxon>Glomeromycotina</taxon>
        <taxon>Glomeromycetes</taxon>
        <taxon>Diversisporales</taxon>
        <taxon>Gigasporaceae</taxon>
        <taxon>Dentiscutata</taxon>
    </lineage>
</organism>
<keyword evidence="3" id="KW-1185">Reference proteome</keyword>
<evidence type="ECO:0000313" key="2">
    <source>
        <dbReference type="EMBL" id="CAG8733637.1"/>
    </source>
</evidence>
<evidence type="ECO:0000313" key="3">
    <source>
        <dbReference type="Proteomes" id="UP000789405"/>
    </source>
</evidence>
<comment type="caution">
    <text evidence="2">The sequence shown here is derived from an EMBL/GenBank/DDBJ whole genome shotgun (WGS) entry which is preliminary data.</text>
</comment>
<dbReference type="EMBL" id="CAJVPY010012366">
    <property type="protein sequence ID" value="CAG8733637.1"/>
    <property type="molecule type" value="Genomic_DNA"/>
</dbReference>
<feature type="region of interest" description="Disordered" evidence="1">
    <location>
        <begin position="1"/>
        <end position="23"/>
    </location>
</feature>
<accession>A0A9N9NHH2</accession>
<feature type="compositionally biased region" description="Basic and acidic residues" evidence="1">
    <location>
        <begin position="9"/>
        <end position="23"/>
    </location>
</feature>
<dbReference type="Proteomes" id="UP000789405">
    <property type="component" value="Unassembled WGS sequence"/>
</dbReference>
<proteinExistence type="predicted"/>
<dbReference type="AlphaFoldDB" id="A0A9N9NHH2"/>
<feature type="non-terminal residue" evidence="2">
    <location>
        <position position="68"/>
    </location>
</feature>
<dbReference type="OrthoDB" id="2438546at2759"/>